<dbReference type="PROSITE" id="PS51257">
    <property type="entry name" value="PROKAR_LIPOPROTEIN"/>
    <property type="match status" value="1"/>
</dbReference>
<feature type="domain" description="FtsX extracellular" evidence="13">
    <location>
        <begin position="60"/>
        <end position="158"/>
    </location>
</feature>
<dbReference type="GO" id="GO:0051301">
    <property type="term" value="P:cell division"/>
    <property type="evidence" value="ECO:0007669"/>
    <property type="project" value="UniProtKB-KW"/>
</dbReference>
<evidence type="ECO:0000259" key="12">
    <source>
        <dbReference type="Pfam" id="PF02687"/>
    </source>
</evidence>
<keyword evidence="15" id="KW-1185">Reference proteome</keyword>
<evidence type="ECO:0000256" key="8">
    <source>
        <dbReference type="ARBA" id="ARBA00023136"/>
    </source>
</evidence>
<evidence type="ECO:0000259" key="13">
    <source>
        <dbReference type="Pfam" id="PF18075"/>
    </source>
</evidence>
<dbReference type="AlphaFoldDB" id="A0A923KVS8"/>
<organism evidence="14 15">
    <name type="scientific">Anaerofilum hominis</name>
    <dbReference type="NCBI Taxonomy" id="2763016"/>
    <lineage>
        <taxon>Bacteria</taxon>
        <taxon>Bacillati</taxon>
        <taxon>Bacillota</taxon>
        <taxon>Clostridia</taxon>
        <taxon>Eubacteriales</taxon>
        <taxon>Oscillospiraceae</taxon>
        <taxon>Anaerofilum</taxon>
    </lineage>
</organism>
<dbReference type="Gene3D" id="3.30.70.3040">
    <property type="match status" value="1"/>
</dbReference>
<evidence type="ECO:0000256" key="11">
    <source>
        <dbReference type="SAM" id="Phobius"/>
    </source>
</evidence>
<evidence type="ECO:0000256" key="4">
    <source>
        <dbReference type="ARBA" id="ARBA00022475"/>
    </source>
</evidence>
<proteinExistence type="inferred from homology"/>
<keyword evidence="6 11" id="KW-0812">Transmembrane</keyword>
<dbReference type="PIRSF" id="PIRSF003097">
    <property type="entry name" value="FtsX"/>
    <property type="match status" value="1"/>
</dbReference>
<keyword evidence="4 10" id="KW-1003">Cell membrane</keyword>
<keyword evidence="8 10" id="KW-0472">Membrane</keyword>
<dbReference type="Proteomes" id="UP000659630">
    <property type="component" value="Unassembled WGS sequence"/>
</dbReference>
<accession>A0A923KVS8</accession>
<comment type="subcellular location">
    <subcellularLocation>
        <location evidence="1">Cell membrane</location>
        <topology evidence="1">Multi-pass membrane protein</topology>
    </subcellularLocation>
</comment>
<evidence type="ECO:0000256" key="7">
    <source>
        <dbReference type="ARBA" id="ARBA00022989"/>
    </source>
</evidence>
<dbReference type="InterPro" id="IPR058204">
    <property type="entry name" value="FtsX_firmicutes-type"/>
</dbReference>
<evidence type="ECO:0000256" key="1">
    <source>
        <dbReference type="ARBA" id="ARBA00004651"/>
    </source>
</evidence>
<evidence type="ECO:0000256" key="3">
    <source>
        <dbReference type="ARBA" id="ARBA00021907"/>
    </source>
</evidence>
<evidence type="ECO:0000256" key="5">
    <source>
        <dbReference type="ARBA" id="ARBA00022618"/>
    </source>
</evidence>
<evidence type="ECO:0000256" key="9">
    <source>
        <dbReference type="ARBA" id="ARBA00023306"/>
    </source>
</evidence>
<keyword evidence="5 10" id="KW-0132">Cell division</keyword>
<dbReference type="PANTHER" id="PTHR47755:SF1">
    <property type="entry name" value="CELL DIVISION PROTEIN FTSX"/>
    <property type="match status" value="1"/>
</dbReference>
<feature type="transmembrane region" description="Helical" evidence="11">
    <location>
        <begin position="272"/>
        <end position="296"/>
    </location>
</feature>
<comment type="similarity">
    <text evidence="2 10">Belongs to the ABC-4 integral membrane protein family. FtsX subfamily.</text>
</comment>
<dbReference type="PANTHER" id="PTHR47755">
    <property type="entry name" value="CELL DIVISION PROTEIN FTSX"/>
    <property type="match status" value="1"/>
</dbReference>
<evidence type="ECO:0000256" key="2">
    <source>
        <dbReference type="ARBA" id="ARBA00007379"/>
    </source>
</evidence>
<protein>
    <recommendedName>
        <fullName evidence="3 10">Cell division protein FtsX</fullName>
    </recommendedName>
</protein>
<comment type="caution">
    <text evidence="14">The sequence shown here is derived from an EMBL/GenBank/DDBJ whole genome shotgun (WGS) entry which is preliminary data.</text>
</comment>
<dbReference type="EMBL" id="JACONZ010000002">
    <property type="protein sequence ID" value="MBC5581121.1"/>
    <property type="molecule type" value="Genomic_DNA"/>
</dbReference>
<comment type="function">
    <text evidence="10">Part of the ABC transporter FtsEX involved in asymmetric cellular division facilitating the initiation of sporulation.</text>
</comment>
<evidence type="ECO:0000256" key="10">
    <source>
        <dbReference type="PIRNR" id="PIRNR003097"/>
    </source>
</evidence>
<feature type="transmembrane region" description="Helical" evidence="11">
    <location>
        <begin position="21"/>
        <end position="44"/>
    </location>
</feature>
<dbReference type="InterPro" id="IPR040690">
    <property type="entry name" value="FtsX_ECD"/>
</dbReference>
<dbReference type="InterPro" id="IPR004513">
    <property type="entry name" value="FtsX"/>
</dbReference>
<evidence type="ECO:0000313" key="14">
    <source>
        <dbReference type="EMBL" id="MBC5581121.1"/>
    </source>
</evidence>
<dbReference type="GO" id="GO:0005886">
    <property type="term" value="C:plasma membrane"/>
    <property type="evidence" value="ECO:0007669"/>
    <property type="project" value="UniProtKB-SubCell"/>
</dbReference>
<keyword evidence="7 11" id="KW-1133">Transmembrane helix</keyword>
<dbReference type="NCBIfam" id="NF038347">
    <property type="entry name" value="FtsX_Gpos"/>
    <property type="match status" value="1"/>
</dbReference>
<feature type="domain" description="ABC3 transporter permease C-terminal" evidence="12">
    <location>
        <begin position="182"/>
        <end position="302"/>
    </location>
</feature>
<dbReference type="RefSeq" id="WP_186887488.1">
    <property type="nucleotide sequence ID" value="NZ_JACONZ010000002.1"/>
</dbReference>
<evidence type="ECO:0000256" key="6">
    <source>
        <dbReference type="ARBA" id="ARBA00022692"/>
    </source>
</evidence>
<feature type="transmembrane region" description="Helical" evidence="11">
    <location>
        <begin position="177"/>
        <end position="203"/>
    </location>
</feature>
<dbReference type="Pfam" id="PF02687">
    <property type="entry name" value="FtsX"/>
    <property type="match status" value="1"/>
</dbReference>
<sequence>MSFSGFKYLTGQGLHNLTRNKLMSIASIGVLTACLVITGIAALLSVNVGNFVDYLGAQNKVIVYMQPNADEASIQAADEAIGAMPNILGYTYVDKDQAIEEMQGWMSDGDGESYGELLEPYKGDGNPLLASFRVTVDDLTQIDATVDQLKALPGLYSVDAPSDLAGTLVSLKNTVNIAGWGLVAVLAVVSLVVISNTIRITVFARRKEINIMKFVGATNGFIRLPFLVEGTAIGLISAAVAFGLVSGAYLGVLEAVSRSGTGLLSNLYFTLLSYRAVWAPLLIGFVASGAVLGGFGSAASVRKHLKV</sequence>
<reference evidence="14" key="1">
    <citation type="submission" date="2020-08" db="EMBL/GenBank/DDBJ databases">
        <title>Genome public.</title>
        <authorList>
            <person name="Liu C."/>
            <person name="Sun Q."/>
        </authorList>
    </citation>
    <scope>NUCLEOTIDE SEQUENCE</scope>
    <source>
        <strain evidence="14">BX8</strain>
    </source>
</reference>
<feature type="transmembrane region" description="Helical" evidence="11">
    <location>
        <begin position="224"/>
        <end position="252"/>
    </location>
</feature>
<evidence type="ECO:0000313" key="15">
    <source>
        <dbReference type="Proteomes" id="UP000659630"/>
    </source>
</evidence>
<dbReference type="InterPro" id="IPR003838">
    <property type="entry name" value="ABC3_permease_C"/>
</dbReference>
<gene>
    <name evidence="14" type="ORF">H8S23_06345</name>
</gene>
<keyword evidence="9 10" id="KW-0131">Cell cycle</keyword>
<name>A0A923KVS8_9FIRM</name>
<dbReference type="Pfam" id="PF18075">
    <property type="entry name" value="FtsX_ECD"/>
    <property type="match status" value="1"/>
</dbReference>